<dbReference type="OrthoDB" id="9816309at2"/>
<keyword evidence="3" id="KW-1185">Reference proteome</keyword>
<keyword evidence="2" id="KW-0808">Transferase</keyword>
<dbReference type="Gene3D" id="3.40.50.150">
    <property type="entry name" value="Vaccinia Virus protein VP39"/>
    <property type="match status" value="1"/>
</dbReference>
<dbReference type="Proteomes" id="UP000279446">
    <property type="component" value="Unassembled WGS sequence"/>
</dbReference>
<dbReference type="GO" id="GO:0032259">
    <property type="term" value="P:methylation"/>
    <property type="evidence" value="ECO:0007669"/>
    <property type="project" value="UniProtKB-KW"/>
</dbReference>
<dbReference type="EMBL" id="RZNY01000011">
    <property type="protein sequence ID" value="RUT45492.1"/>
    <property type="molecule type" value="Genomic_DNA"/>
</dbReference>
<organism evidence="2 3">
    <name type="scientific">Paenibacillus anaericanus</name>
    <dbReference type="NCBI Taxonomy" id="170367"/>
    <lineage>
        <taxon>Bacteria</taxon>
        <taxon>Bacillati</taxon>
        <taxon>Bacillota</taxon>
        <taxon>Bacilli</taxon>
        <taxon>Bacillales</taxon>
        <taxon>Paenibacillaceae</taxon>
        <taxon>Paenibacillus</taxon>
    </lineage>
</organism>
<reference evidence="2 3" key="1">
    <citation type="submission" date="2018-12" db="EMBL/GenBank/DDBJ databases">
        <authorList>
            <person name="Sun L."/>
            <person name="Chen Z."/>
        </authorList>
    </citation>
    <scope>NUCLEOTIDE SEQUENCE [LARGE SCALE GENOMIC DNA]</scope>
    <source>
        <strain evidence="2 3">DSM 15890</strain>
    </source>
</reference>
<feature type="domain" description="CheR-type methyltransferase" evidence="1">
    <location>
        <begin position="26"/>
        <end position="291"/>
    </location>
</feature>
<dbReference type="PROSITE" id="PS50123">
    <property type="entry name" value="CHER"/>
    <property type="match status" value="1"/>
</dbReference>
<dbReference type="InterPro" id="IPR022641">
    <property type="entry name" value="CheR_N"/>
</dbReference>
<dbReference type="SUPFAM" id="SSF47757">
    <property type="entry name" value="Chemotaxis receptor methyltransferase CheR, N-terminal domain"/>
    <property type="match status" value="1"/>
</dbReference>
<dbReference type="InterPro" id="IPR050903">
    <property type="entry name" value="Bact_Chemotaxis_MeTrfase"/>
</dbReference>
<dbReference type="PANTHER" id="PTHR24422:SF8">
    <property type="entry name" value="CHEMOTAXIS PROTEIN"/>
    <property type="match status" value="1"/>
</dbReference>
<name>A0A3S1C7Y6_9BACL</name>
<dbReference type="Pfam" id="PF03705">
    <property type="entry name" value="CheR_N"/>
    <property type="match status" value="1"/>
</dbReference>
<evidence type="ECO:0000313" key="3">
    <source>
        <dbReference type="Proteomes" id="UP000279446"/>
    </source>
</evidence>
<gene>
    <name evidence="2" type="ORF">EJP82_14430</name>
</gene>
<dbReference type="GO" id="GO:0008757">
    <property type="term" value="F:S-adenosylmethionine-dependent methyltransferase activity"/>
    <property type="evidence" value="ECO:0007669"/>
    <property type="project" value="InterPro"/>
</dbReference>
<dbReference type="SMART" id="SM00138">
    <property type="entry name" value="MeTrc"/>
    <property type="match status" value="1"/>
</dbReference>
<dbReference type="RefSeq" id="WP_127192766.1">
    <property type="nucleotide sequence ID" value="NZ_RZNY01000011.1"/>
</dbReference>
<accession>A0A3S1C7Y6</accession>
<dbReference type="PANTHER" id="PTHR24422">
    <property type="entry name" value="CHEMOTAXIS PROTEIN METHYLTRANSFERASE"/>
    <property type="match status" value="1"/>
</dbReference>
<dbReference type="InterPro" id="IPR022642">
    <property type="entry name" value="CheR_C"/>
</dbReference>
<proteinExistence type="predicted"/>
<dbReference type="AlphaFoldDB" id="A0A3S1C7Y6"/>
<evidence type="ECO:0000313" key="2">
    <source>
        <dbReference type="EMBL" id="RUT45492.1"/>
    </source>
</evidence>
<evidence type="ECO:0000259" key="1">
    <source>
        <dbReference type="PROSITE" id="PS50123"/>
    </source>
</evidence>
<dbReference type="InterPro" id="IPR029063">
    <property type="entry name" value="SAM-dependent_MTases_sf"/>
</dbReference>
<dbReference type="Pfam" id="PF01739">
    <property type="entry name" value="CheR"/>
    <property type="match status" value="1"/>
</dbReference>
<dbReference type="PRINTS" id="PR00996">
    <property type="entry name" value="CHERMTFRASE"/>
</dbReference>
<dbReference type="SUPFAM" id="SSF53335">
    <property type="entry name" value="S-adenosyl-L-methionine-dependent methyltransferases"/>
    <property type="match status" value="1"/>
</dbReference>
<comment type="caution">
    <text evidence="2">The sequence shown here is derived from an EMBL/GenBank/DDBJ whole genome shotgun (WGS) entry which is preliminary data.</text>
</comment>
<dbReference type="InterPro" id="IPR000780">
    <property type="entry name" value="CheR_MeTrfase"/>
</dbReference>
<keyword evidence="2" id="KW-0489">Methyltransferase</keyword>
<sequence>MTADNPNQPSAQSHDSLELSETDRFELNLFVETFYKLTGHDFRNYSLNHIHRRLKVRMTKEGLPTLTLLLNKLIHEPEFITDILSDFSIQVTEMFRDPSFFHSFRKEVVPKLLDYKQIYIWHAGCATGEEALSMAILLSEEGLLDRAKIYATDMSLEAIETAKQGKIPLQRMKVYNRNYLLAGGRRNLSDYYSTDENFAYISQQLVESIFFEKHNLATDGSFQAFHVILCRNVLIYFNKGLQNRVHQLFLDSLRGGGFLCLGHKESIFSNTSQDIYQTFNYEEVIYQKKQDL</sequence>
<protein>
    <submittedName>
        <fullName evidence="2">Protein-glutamate O-methyltransferase CheR</fullName>
    </submittedName>
</protein>